<sequence>MEQRPFFYKIFNELTEKKLKIPLQFVKDFLKEVPKRTVLEGPSGGPWCVKVIKTAEGDVFLGDGWQKFVEDNLLHVYNFLLFGYDRGARCFTVQIFEQSGLERDYTSAPTTHQDVANSSGIKNLDPHSRRSGQSTKDSAVIQEKAKSFCSQHPFFELLIKRYNVGPPFLMFIPKWFAEEHFQMAKTKIRLKNSEGKAWEVNCTVNSGSLVFVGGLSRFVRDNELKVGNVCIFELVAEKVLQVHIF</sequence>
<dbReference type="PANTHER" id="PTHR31391">
    <property type="entry name" value="B3 DOMAIN-CONTAINING PROTEIN OS11G0197600-RELATED"/>
    <property type="match status" value="1"/>
</dbReference>
<keyword evidence="4" id="KW-0804">Transcription</keyword>
<gene>
    <name evidence="8" type="ORF">ACH5RR_022138</name>
</gene>
<evidence type="ECO:0000256" key="1">
    <source>
        <dbReference type="ARBA" id="ARBA00004123"/>
    </source>
</evidence>
<dbReference type="Pfam" id="PF02362">
    <property type="entry name" value="B3"/>
    <property type="match status" value="2"/>
</dbReference>
<proteinExistence type="predicted"/>
<dbReference type="PANTHER" id="PTHR31391:SF106">
    <property type="entry name" value="B3 DOMAIN-CONTAINING PROTEIN OS01G0723500"/>
    <property type="match status" value="1"/>
</dbReference>
<feature type="compositionally biased region" description="Polar residues" evidence="6">
    <location>
        <begin position="107"/>
        <end position="121"/>
    </location>
</feature>
<keyword evidence="9" id="KW-1185">Reference proteome</keyword>
<evidence type="ECO:0000313" key="9">
    <source>
        <dbReference type="Proteomes" id="UP001630127"/>
    </source>
</evidence>
<feature type="domain" description="TF-B3" evidence="7">
    <location>
        <begin position="4"/>
        <end position="99"/>
    </location>
</feature>
<dbReference type="GO" id="GO:0003677">
    <property type="term" value="F:DNA binding"/>
    <property type="evidence" value="ECO:0007669"/>
    <property type="project" value="UniProtKB-KW"/>
</dbReference>
<dbReference type="AlphaFoldDB" id="A0ABD2Z6Y2"/>
<comment type="subcellular location">
    <subcellularLocation>
        <location evidence="1">Nucleus</location>
    </subcellularLocation>
</comment>
<dbReference type="InterPro" id="IPR044837">
    <property type="entry name" value="REM16-like"/>
</dbReference>
<evidence type="ECO:0000256" key="5">
    <source>
        <dbReference type="ARBA" id="ARBA00023242"/>
    </source>
</evidence>
<dbReference type="PROSITE" id="PS50863">
    <property type="entry name" value="B3"/>
    <property type="match status" value="2"/>
</dbReference>
<dbReference type="GO" id="GO:0005634">
    <property type="term" value="C:nucleus"/>
    <property type="evidence" value="ECO:0007669"/>
    <property type="project" value="UniProtKB-SubCell"/>
</dbReference>
<reference evidence="8 9" key="1">
    <citation type="submission" date="2024-11" db="EMBL/GenBank/DDBJ databases">
        <title>A near-complete genome assembly of Cinchona calisaya.</title>
        <authorList>
            <person name="Lian D.C."/>
            <person name="Zhao X.W."/>
            <person name="Wei L."/>
        </authorList>
    </citation>
    <scope>NUCLEOTIDE SEQUENCE [LARGE SCALE GENOMIC DNA]</scope>
    <source>
        <tissue evidence="8">Nenye</tissue>
    </source>
</reference>
<evidence type="ECO:0000259" key="7">
    <source>
        <dbReference type="PROSITE" id="PS50863"/>
    </source>
</evidence>
<evidence type="ECO:0000256" key="2">
    <source>
        <dbReference type="ARBA" id="ARBA00023015"/>
    </source>
</evidence>
<comment type="caution">
    <text evidence="8">The sequence shown here is derived from an EMBL/GenBank/DDBJ whole genome shotgun (WGS) entry which is preliminary data.</text>
</comment>
<dbReference type="SUPFAM" id="SSF101936">
    <property type="entry name" value="DNA-binding pseudobarrel domain"/>
    <property type="match status" value="2"/>
</dbReference>
<name>A0ABD2Z6Y2_9GENT</name>
<dbReference type="CDD" id="cd10017">
    <property type="entry name" value="B3_DNA"/>
    <property type="match status" value="2"/>
</dbReference>
<evidence type="ECO:0000256" key="4">
    <source>
        <dbReference type="ARBA" id="ARBA00023163"/>
    </source>
</evidence>
<feature type="region of interest" description="Disordered" evidence="6">
    <location>
        <begin position="107"/>
        <end position="136"/>
    </location>
</feature>
<dbReference type="EMBL" id="JBJUIK010000010">
    <property type="protein sequence ID" value="KAL3515236.1"/>
    <property type="molecule type" value="Genomic_DNA"/>
</dbReference>
<dbReference type="SMART" id="SM01019">
    <property type="entry name" value="B3"/>
    <property type="match status" value="2"/>
</dbReference>
<organism evidence="8 9">
    <name type="scientific">Cinchona calisaya</name>
    <dbReference type="NCBI Taxonomy" id="153742"/>
    <lineage>
        <taxon>Eukaryota</taxon>
        <taxon>Viridiplantae</taxon>
        <taxon>Streptophyta</taxon>
        <taxon>Embryophyta</taxon>
        <taxon>Tracheophyta</taxon>
        <taxon>Spermatophyta</taxon>
        <taxon>Magnoliopsida</taxon>
        <taxon>eudicotyledons</taxon>
        <taxon>Gunneridae</taxon>
        <taxon>Pentapetalae</taxon>
        <taxon>asterids</taxon>
        <taxon>lamiids</taxon>
        <taxon>Gentianales</taxon>
        <taxon>Rubiaceae</taxon>
        <taxon>Cinchonoideae</taxon>
        <taxon>Cinchoneae</taxon>
        <taxon>Cinchona</taxon>
    </lineage>
</organism>
<keyword evidence="5" id="KW-0539">Nucleus</keyword>
<dbReference type="Gene3D" id="2.40.330.10">
    <property type="entry name" value="DNA-binding pseudobarrel domain"/>
    <property type="match status" value="2"/>
</dbReference>
<dbReference type="InterPro" id="IPR003340">
    <property type="entry name" value="B3_DNA-bd"/>
</dbReference>
<protein>
    <recommendedName>
        <fullName evidence="7">TF-B3 domain-containing protein</fullName>
    </recommendedName>
</protein>
<evidence type="ECO:0000256" key="3">
    <source>
        <dbReference type="ARBA" id="ARBA00023125"/>
    </source>
</evidence>
<dbReference type="InterPro" id="IPR015300">
    <property type="entry name" value="DNA-bd_pseudobarrel_sf"/>
</dbReference>
<evidence type="ECO:0000313" key="8">
    <source>
        <dbReference type="EMBL" id="KAL3515236.1"/>
    </source>
</evidence>
<feature type="domain" description="TF-B3" evidence="7">
    <location>
        <begin position="155"/>
        <end position="245"/>
    </location>
</feature>
<accession>A0ABD2Z6Y2</accession>
<dbReference type="Proteomes" id="UP001630127">
    <property type="component" value="Unassembled WGS sequence"/>
</dbReference>
<keyword evidence="3" id="KW-0238">DNA-binding</keyword>
<evidence type="ECO:0000256" key="6">
    <source>
        <dbReference type="SAM" id="MobiDB-lite"/>
    </source>
</evidence>
<keyword evidence="2" id="KW-0805">Transcription regulation</keyword>